<feature type="compositionally biased region" description="Basic and acidic residues" evidence="3">
    <location>
        <begin position="169"/>
        <end position="195"/>
    </location>
</feature>
<feature type="compositionally biased region" description="Basic and acidic residues" evidence="3">
    <location>
        <begin position="212"/>
        <end position="226"/>
    </location>
</feature>
<dbReference type="EMBL" id="KK088421">
    <property type="protein sequence ID" value="EYE95675.1"/>
    <property type="molecule type" value="Genomic_DNA"/>
</dbReference>
<evidence type="ECO:0000313" key="5">
    <source>
        <dbReference type="Proteomes" id="UP000019804"/>
    </source>
</evidence>
<dbReference type="Pfam" id="PF08243">
    <property type="entry name" value="SPT2"/>
    <property type="match status" value="1"/>
</dbReference>
<gene>
    <name evidence="4" type="ORF">EURHEDRAFT_515076</name>
</gene>
<keyword evidence="2" id="KW-0175">Coiled coil</keyword>
<evidence type="ECO:0000256" key="1">
    <source>
        <dbReference type="ARBA" id="ARBA00006461"/>
    </source>
</evidence>
<dbReference type="STRING" id="1388766.A0A017SHB0"/>
<accession>A0A017SHB0</accession>
<evidence type="ECO:0000313" key="4">
    <source>
        <dbReference type="EMBL" id="EYE95675.1"/>
    </source>
</evidence>
<organism evidence="4 5">
    <name type="scientific">Aspergillus ruber (strain CBS 135680)</name>
    <dbReference type="NCBI Taxonomy" id="1388766"/>
    <lineage>
        <taxon>Eukaryota</taxon>
        <taxon>Fungi</taxon>
        <taxon>Dikarya</taxon>
        <taxon>Ascomycota</taxon>
        <taxon>Pezizomycotina</taxon>
        <taxon>Eurotiomycetes</taxon>
        <taxon>Eurotiomycetidae</taxon>
        <taxon>Eurotiales</taxon>
        <taxon>Aspergillaceae</taxon>
        <taxon>Aspergillus</taxon>
        <taxon>Aspergillus subgen. Aspergillus</taxon>
    </lineage>
</organism>
<reference evidence="5" key="1">
    <citation type="journal article" date="2014" name="Nat. Commun.">
        <title>Genomic adaptations of the halophilic Dead Sea filamentous fungus Eurotium rubrum.</title>
        <authorList>
            <person name="Kis-Papo T."/>
            <person name="Weig A.R."/>
            <person name="Riley R."/>
            <person name="Persoh D."/>
            <person name="Salamov A."/>
            <person name="Sun H."/>
            <person name="Lipzen A."/>
            <person name="Wasser S.P."/>
            <person name="Rambold G."/>
            <person name="Grigoriev I.V."/>
            <person name="Nevo E."/>
        </authorList>
    </citation>
    <scope>NUCLEOTIDE SEQUENCE [LARGE SCALE GENOMIC DNA]</scope>
    <source>
        <strain evidence="5">CBS 135680</strain>
    </source>
</reference>
<evidence type="ECO:0000256" key="2">
    <source>
        <dbReference type="ARBA" id="ARBA00023054"/>
    </source>
</evidence>
<sequence length="348" mass="37627">MSFLDSVLTSIETGKPSAIPPATSRRPEPPVSSSTAKSEVRKPSTPSRDTSSEKKIATAGMKRKAEEQLQRPSKPDNRAPGKSVPTKPTSTKPAPSRPTTSTASKPPPNQASNAARSASSNNTPSTPKTAPASSKPPPGSFADLMMKAKALQQTAPAQVGMFKHQNKTAPKERLSKMERKKRAMEAQAKEKDPRLAKKGGAAAGTSAGAKLGDGKPARKRDPDEPTYKGTARPTQTPATTEYRGTAGLPPKRDPAERQRSKASKRSRMDDYLGTDEEDEGEYADDYDDYYSDASSDMEAGFDNVESEEQAALKAARREDEEEWQAELAAKQEKLERKKKLISLASRAR</sequence>
<feature type="compositionally biased region" description="Acidic residues" evidence="3">
    <location>
        <begin position="272"/>
        <end position="290"/>
    </location>
</feature>
<dbReference type="SMART" id="SM00784">
    <property type="entry name" value="SPT2"/>
    <property type="match status" value="1"/>
</dbReference>
<comment type="similarity">
    <text evidence="1">Belongs to the SPT2 family.</text>
</comment>
<dbReference type="InterPro" id="IPR013256">
    <property type="entry name" value="Chromatin_SPT2"/>
</dbReference>
<evidence type="ECO:0000256" key="3">
    <source>
        <dbReference type="SAM" id="MobiDB-lite"/>
    </source>
</evidence>
<feature type="compositionally biased region" description="Low complexity" evidence="3">
    <location>
        <begin position="80"/>
        <end position="133"/>
    </location>
</feature>
<feature type="compositionally biased region" description="Basic and acidic residues" evidence="3">
    <location>
        <begin position="250"/>
        <end position="259"/>
    </location>
</feature>
<feature type="compositionally biased region" description="Basic and acidic residues" evidence="3">
    <location>
        <begin position="63"/>
        <end position="79"/>
    </location>
</feature>
<evidence type="ECO:0008006" key="6">
    <source>
        <dbReference type="Google" id="ProtNLM"/>
    </source>
</evidence>
<dbReference type="OrthoDB" id="5430658at2759"/>
<dbReference type="Proteomes" id="UP000019804">
    <property type="component" value="Unassembled WGS sequence"/>
</dbReference>
<dbReference type="RefSeq" id="XP_040639363.1">
    <property type="nucleotide sequence ID" value="XM_040786336.1"/>
</dbReference>
<feature type="compositionally biased region" description="Low complexity" evidence="3">
    <location>
        <begin position="198"/>
        <end position="210"/>
    </location>
</feature>
<name>A0A017SHB0_ASPRC</name>
<feature type="region of interest" description="Disordered" evidence="3">
    <location>
        <begin position="1"/>
        <end position="318"/>
    </location>
</feature>
<protein>
    <recommendedName>
        <fullName evidence="6">SPT2 chromatin protein-domain-containing protein</fullName>
    </recommendedName>
</protein>
<keyword evidence="5" id="KW-1185">Reference proteome</keyword>
<dbReference type="GeneID" id="63701460"/>
<dbReference type="AlphaFoldDB" id="A0A017SHB0"/>
<dbReference type="HOGENOM" id="CLU_068909_0_0_1"/>
<proteinExistence type="inferred from homology"/>